<dbReference type="Pfam" id="PF00106">
    <property type="entry name" value="adh_short"/>
    <property type="match status" value="1"/>
</dbReference>
<dbReference type="Ensembl" id="ENSPMRT00000027734.1">
    <property type="protein sequence ID" value="ENSPMRP00000026134.1"/>
    <property type="gene ID" value="ENSPMRG00000016908.1"/>
</dbReference>
<proteinExistence type="inferred from homology"/>
<name>A0A670JRI7_PODMU</name>
<evidence type="ECO:0000313" key="3">
    <source>
        <dbReference type="Proteomes" id="UP000472272"/>
    </source>
</evidence>
<organism evidence="2 3">
    <name type="scientific">Podarcis muralis</name>
    <name type="common">Wall lizard</name>
    <name type="synonym">Lacerta muralis</name>
    <dbReference type="NCBI Taxonomy" id="64176"/>
    <lineage>
        <taxon>Eukaryota</taxon>
        <taxon>Metazoa</taxon>
        <taxon>Chordata</taxon>
        <taxon>Craniata</taxon>
        <taxon>Vertebrata</taxon>
        <taxon>Euteleostomi</taxon>
        <taxon>Lepidosauria</taxon>
        <taxon>Squamata</taxon>
        <taxon>Bifurcata</taxon>
        <taxon>Unidentata</taxon>
        <taxon>Episquamata</taxon>
        <taxon>Laterata</taxon>
        <taxon>Lacertibaenia</taxon>
        <taxon>Lacertidae</taxon>
        <taxon>Podarcis</taxon>
    </lineage>
</organism>
<comment type="similarity">
    <text evidence="1">Belongs to the short-chain dehydrogenases/reductases (SDR) family.</text>
</comment>
<dbReference type="AlphaFoldDB" id="A0A670JRI7"/>
<accession>A0A670JRI7</accession>
<gene>
    <name evidence="2" type="primary">LOC114587149</name>
</gene>
<keyword evidence="3" id="KW-1185">Reference proteome</keyword>
<sequence length="310" mass="33247">MHRTWPMLYIKHLHHGRLMLTISSLSPEMVRGKRVLVTGSSTGIGEQMAYEFAWMGAHLMLTARNETRLQKVVQNCLKLGAASASYVVSDMSDLASARNVVEETKKVLGGFDLLVLNHVGGKIGFGPYQGDMESVISSMTVNFFSYVQVTVSALSMLQESRGNIIVVSSISGMGRRLEAPQPKGAWLTFSPRALPGLVPGGRLMGGRRCLACICPPPSCPLRLLQQQLLLLPRRAAPHCDTGLEEGGGLCSPCRPLLLTCRSGPRPQGRGGWKGTGGESMTPTLSFLQTERCRGSGNAAAKAPVGLVCAD</sequence>
<dbReference type="SUPFAM" id="SSF51735">
    <property type="entry name" value="NAD(P)-binding Rossmann-fold domains"/>
    <property type="match status" value="1"/>
</dbReference>
<dbReference type="GO" id="GO:0016491">
    <property type="term" value="F:oxidoreductase activity"/>
    <property type="evidence" value="ECO:0007669"/>
    <property type="project" value="TreeGrafter"/>
</dbReference>
<dbReference type="Proteomes" id="UP000472272">
    <property type="component" value="Chromosome 16"/>
</dbReference>
<dbReference type="Gene3D" id="3.40.50.720">
    <property type="entry name" value="NAD(P)-binding Rossmann-like Domain"/>
    <property type="match status" value="1"/>
</dbReference>
<dbReference type="InterPro" id="IPR051253">
    <property type="entry name" value="11-beta-HSD"/>
</dbReference>
<dbReference type="PANTHER" id="PTHR44279">
    <property type="entry name" value="HYDROXYSTEROID (11-BETA) DEHYDROGENASE 1-LIKE B-RELATED"/>
    <property type="match status" value="1"/>
</dbReference>
<dbReference type="PRINTS" id="PR00081">
    <property type="entry name" value="GDHRDH"/>
</dbReference>
<protein>
    <submittedName>
        <fullName evidence="2">Hydroxysteroid 11-beta-dehydrogenase 1-like protein B</fullName>
    </submittedName>
</protein>
<reference evidence="2 3" key="1">
    <citation type="journal article" date="2019" name="Proc. Natl. Acad. Sci. U.S.A.">
        <title>Regulatory changes in pterin and carotenoid genes underlie balanced color polymorphisms in the wall lizard.</title>
        <authorList>
            <person name="Andrade P."/>
            <person name="Pinho C."/>
            <person name="Perez I de Lanuza G."/>
            <person name="Afonso S."/>
            <person name="Brejcha J."/>
            <person name="Rubin C.J."/>
            <person name="Wallerman O."/>
            <person name="Pereira P."/>
            <person name="Sabatino S.J."/>
            <person name="Bellati A."/>
            <person name="Pellitteri-Rosa D."/>
            <person name="Bosakova Z."/>
            <person name="Bunikis I."/>
            <person name="Carretero M.A."/>
            <person name="Feiner N."/>
            <person name="Marsik P."/>
            <person name="Pauperio F."/>
            <person name="Salvi D."/>
            <person name="Soler L."/>
            <person name="While G.M."/>
            <person name="Uller T."/>
            <person name="Font E."/>
            <person name="Andersson L."/>
            <person name="Carneiro M."/>
        </authorList>
    </citation>
    <scope>NUCLEOTIDE SEQUENCE</scope>
</reference>
<dbReference type="PANTHER" id="PTHR44279:SF5">
    <property type="entry name" value="HYDROXYSTEROID 11-BETA-DEHYDROGENASE 1-LIKE PROTEIN B"/>
    <property type="match status" value="1"/>
</dbReference>
<evidence type="ECO:0000256" key="1">
    <source>
        <dbReference type="ARBA" id="ARBA00006484"/>
    </source>
</evidence>
<reference evidence="2" key="2">
    <citation type="submission" date="2025-08" db="UniProtKB">
        <authorList>
            <consortium name="Ensembl"/>
        </authorList>
    </citation>
    <scope>IDENTIFICATION</scope>
</reference>
<dbReference type="GeneTree" id="ENSGT00940000160097"/>
<reference evidence="2" key="3">
    <citation type="submission" date="2025-09" db="UniProtKB">
        <authorList>
            <consortium name="Ensembl"/>
        </authorList>
    </citation>
    <scope>IDENTIFICATION</scope>
</reference>
<dbReference type="InterPro" id="IPR036291">
    <property type="entry name" value="NAD(P)-bd_dom_sf"/>
</dbReference>
<evidence type="ECO:0000313" key="2">
    <source>
        <dbReference type="Ensembl" id="ENSPMRP00000026134.1"/>
    </source>
</evidence>
<dbReference type="InterPro" id="IPR002347">
    <property type="entry name" value="SDR_fam"/>
</dbReference>